<accession>A0A939SB73</accession>
<dbReference type="Proteomes" id="UP000664382">
    <property type="component" value="Unassembled WGS sequence"/>
</dbReference>
<dbReference type="RefSeq" id="WP_208096287.1">
    <property type="nucleotide sequence ID" value="NZ_JAGDYM010000004.1"/>
</dbReference>
<feature type="transmembrane region" description="Helical" evidence="1">
    <location>
        <begin position="21"/>
        <end position="46"/>
    </location>
</feature>
<dbReference type="InterPro" id="IPR012902">
    <property type="entry name" value="N_methyl_site"/>
</dbReference>
<dbReference type="AlphaFoldDB" id="A0A939SB73"/>
<organism evidence="2 3">
    <name type="scientific">Leucobacter weissii</name>
    <dbReference type="NCBI Taxonomy" id="1983706"/>
    <lineage>
        <taxon>Bacteria</taxon>
        <taxon>Bacillati</taxon>
        <taxon>Actinomycetota</taxon>
        <taxon>Actinomycetes</taxon>
        <taxon>Micrococcales</taxon>
        <taxon>Microbacteriaceae</taxon>
        <taxon>Leucobacter</taxon>
    </lineage>
</organism>
<reference evidence="2" key="1">
    <citation type="submission" date="2021-03" db="EMBL/GenBank/DDBJ databases">
        <title>Leucobacter chromiisoli sp. nov., isolated from chromium-containing soil of chemical plant.</title>
        <authorList>
            <person name="Xu Z."/>
        </authorList>
    </citation>
    <scope>NUCLEOTIDE SEQUENCE</scope>
    <source>
        <strain evidence="2">S27</strain>
    </source>
</reference>
<keyword evidence="1" id="KW-0812">Transmembrane</keyword>
<evidence type="ECO:0000256" key="1">
    <source>
        <dbReference type="SAM" id="Phobius"/>
    </source>
</evidence>
<dbReference type="Pfam" id="PF07963">
    <property type="entry name" value="N_methyl"/>
    <property type="match status" value="1"/>
</dbReference>
<evidence type="ECO:0000313" key="2">
    <source>
        <dbReference type="EMBL" id="MBO1901108.1"/>
    </source>
</evidence>
<keyword evidence="1" id="KW-0472">Membrane</keyword>
<name>A0A939SB73_9MICO</name>
<dbReference type="EMBL" id="JAGDYM010000004">
    <property type="protein sequence ID" value="MBO1901108.1"/>
    <property type="molecule type" value="Genomic_DNA"/>
</dbReference>
<gene>
    <name evidence="2" type="ORF">J4H92_03990</name>
</gene>
<keyword evidence="3" id="KW-1185">Reference proteome</keyword>
<comment type="caution">
    <text evidence="2">The sequence shown here is derived from an EMBL/GenBank/DDBJ whole genome shotgun (WGS) entry which is preliminary data.</text>
</comment>
<sequence length="122" mass="12220">MRTIQAYLEAAKERRENGESGFSLVELIVVVVILGILAAVAIPIFIGIQDQAEQSAVDAAAANMASQAVANLANPDSAGAHGVPASKDGIAYTVAPASPTITNVCVTAAKDGKTASKGPGCA</sequence>
<keyword evidence="1" id="KW-1133">Transmembrane helix</keyword>
<dbReference type="Gene3D" id="3.30.700.10">
    <property type="entry name" value="Glycoprotein, Type 4 Pilin"/>
    <property type="match status" value="1"/>
</dbReference>
<dbReference type="InterPro" id="IPR045584">
    <property type="entry name" value="Pilin-like"/>
</dbReference>
<protein>
    <submittedName>
        <fullName evidence="2">Prepilin-type N-terminal cleavage/methylation domain-containing protein</fullName>
    </submittedName>
</protein>
<proteinExistence type="predicted"/>
<evidence type="ECO:0000313" key="3">
    <source>
        <dbReference type="Proteomes" id="UP000664382"/>
    </source>
</evidence>
<dbReference type="PROSITE" id="PS00409">
    <property type="entry name" value="PROKAR_NTER_METHYL"/>
    <property type="match status" value="1"/>
</dbReference>
<dbReference type="SUPFAM" id="SSF54523">
    <property type="entry name" value="Pili subunits"/>
    <property type="match status" value="1"/>
</dbReference>
<dbReference type="NCBIfam" id="TIGR02532">
    <property type="entry name" value="IV_pilin_GFxxxE"/>
    <property type="match status" value="1"/>
</dbReference>